<evidence type="ECO:0000313" key="2">
    <source>
        <dbReference type="Proteomes" id="UP000469159"/>
    </source>
</evidence>
<sequence length="52" mass="5137">AGAAAAVAANRGVQPRAVDVGEVRQLLRQQGAHLSDDAAVAGAQTSEVALAK</sequence>
<gene>
    <name evidence="1" type="ORF">GRI75_05805</name>
</gene>
<keyword evidence="2" id="KW-1185">Reference proteome</keyword>
<protein>
    <submittedName>
        <fullName evidence="1">FAD-dependent oxidoreductase</fullName>
    </submittedName>
</protein>
<comment type="caution">
    <text evidence="1">The sequence shown here is derived from an EMBL/GenBank/DDBJ whole genome shotgun (WGS) entry which is preliminary data.</text>
</comment>
<name>A0A6I4UQA3_9SPHN</name>
<organism evidence="1 2">
    <name type="scientific">Croceibacterium soli</name>
    <dbReference type="NCBI Taxonomy" id="1739690"/>
    <lineage>
        <taxon>Bacteria</taxon>
        <taxon>Pseudomonadati</taxon>
        <taxon>Pseudomonadota</taxon>
        <taxon>Alphaproteobacteria</taxon>
        <taxon>Sphingomonadales</taxon>
        <taxon>Erythrobacteraceae</taxon>
        <taxon>Croceibacterium</taxon>
    </lineage>
</organism>
<dbReference type="AlphaFoldDB" id="A0A6I4UQA3"/>
<accession>A0A6I4UQA3</accession>
<dbReference type="EMBL" id="WTYK01000002">
    <property type="protein sequence ID" value="MXP41160.1"/>
    <property type="molecule type" value="Genomic_DNA"/>
</dbReference>
<reference evidence="1 2" key="1">
    <citation type="submission" date="2019-12" db="EMBL/GenBank/DDBJ databases">
        <title>Genomic-based taxomic classification of the family Erythrobacteraceae.</title>
        <authorList>
            <person name="Xu L."/>
        </authorList>
    </citation>
    <scope>NUCLEOTIDE SEQUENCE [LARGE SCALE GENOMIC DNA]</scope>
    <source>
        <strain evidence="1 2">MCCC 1K02066</strain>
    </source>
</reference>
<feature type="non-terminal residue" evidence="1">
    <location>
        <position position="1"/>
    </location>
</feature>
<evidence type="ECO:0000313" key="1">
    <source>
        <dbReference type="EMBL" id="MXP41160.1"/>
    </source>
</evidence>
<dbReference type="Proteomes" id="UP000469159">
    <property type="component" value="Unassembled WGS sequence"/>
</dbReference>
<proteinExistence type="predicted"/>